<dbReference type="Pfam" id="PF00890">
    <property type="entry name" value="FAD_binding_2"/>
    <property type="match status" value="1"/>
</dbReference>
<evidence type="ECO:0000256" key="2">
    <source>
        <dbReference type="ARBA" id="ARBA00004515"/>
    </source>
</evidence>
<dbReference type="InterPro" id="IPR037099">
    <property type="entry name" value="Fum_R/Succ_DH_flav-like_C_sf"/>
</dbReference>
<evidence type="ECO:0000256" key="12">
    <source>
        <dbReference type="ARBA" id="ARBA00049220"/>
    </source>
</evidence>
<evidence type="ECO:0000256" key="6">
    <source>
        <dbReference type="ARBA" id="ARBA00022475"/>
    </source>
</evidence>
<dbReference type="PROSITE" id="PS00504">
    <property type="entry name" value="FRD_SDH_FAD_BINDING"/>
    <property type="match status" value="1"/>
</dbReference>
<keyword evidence="11" id="KW-0472">Membrane</keyword>
<evidence type="ECO:0000256" key="13">
    <source>
        <dbReference type="PIRSR" id="PIRSR630664-50"/>
    </source>
</evidence>
<dbReference type="Gene3D" id="3.50.50.60">
    <property type="entry name" value="FAD/NAD(P)-binding domain"/>
    <property type="match status" value="1"/>
</dbReference>
<dbReference type="GO" id="GO:0008177">
    <property type="term" value="F:succinate dehydrogenase (quinone) activity"/>
    <property type="evidence" value="ECO:0007669"/>
    <property type="project" value="UniProtKB-EC"/>
</dbReference>
<dbReference type="GO" id="GO:0009055">
    <property type="term" value="F:electron transfer activity"/>
    <property type="evidence" value="ECO:0007669"/>
    <property type="project" value="TreeGrafter"/>
</dbReference>
<sequence length="657" mass="72910">MPEQRVIVVGGGLAGLASAMKLSELGVKVDLFSLTPVKRSHSVCAQGGINSCNDQTRQLGDDEWKHFDDTVYGGDFLNHQPPVKEMAFWAPKIIELMDRLGVPFNRTGEGFIDRRRFGGTLYKRTAFAGATTGQQLLYALDEQVRRQEAAGNIRKFEFWDFLGPIQDETGRCRGIVAQDMVSMEIKSFAADAVVVGTGGCGLVYGRSTMSVFCTGSAASRCFQAGAKYANGEFIQVHPTAIPGSDKLRLMSESARGEGGRVWVPRKPHDARMPKDIPAGERYYFLEERYPEYGNLVPRDIATREIFDICVNDGLSIDEERMSVYLDLTHIPKAELDRKLGGILEIYEKFQGVDPRIEPMRIFPAVHYSMGGLWADYQKSADGGLEMGAPQNHMTNIEGLYAIGECDYHYHGANRLGANSLLSCIFTGLFTGPSIVAYMANQVSGAGDVTEAMKSAAQKKQQERHDHLLSNNSGGDENPYLIHQELGDIMTRVATVVRRNDQLSEAIGKVDDLHKRSMNVSLADTGNWSNQNVIFAKSLQDMFPIAKCILKGALQRDECRGAHFKPDFQKPSLTAEDPGERRRQAEVWLDEFDKNNEKYLKSTVADWNDGSQSPDLTYEDVDTGSIKPRPRLYGLVGADIIEDVFAERTREEDAPATV</sequence>
<dbReference type="OrthoDB" id="9806724at2"/>
<reference evidence="16 17" key="1">
    <citation type="submission" date="2019-02" db="EMBL/GenBank/DDBJ databases">
        <title>Deep-cultivation of Planctomycetes and their phenomic and genomic characterization uncovers novel biology.</title>
        <authorList>
            <person name="Wiegand S."/>
            <person name="Jogler M."/>
            <person name="Boedeker C."/>
            <person name="Pinto D."/>
            <person name="Vollmers J."/>
            <person name="Rivas-Marin E."/>
            <person name="Kohn T."/>
            <person name="Peeters S.H."/>
            <person name="Heuer A."/>
            <person name="Rast P."/>
            <person name="Oberbeckmann S."/>
            <person name="Bunk B."/>
            <person name="Jeske O."/>
            <person name="Meyerdierks A."/>
            <person name="Storesund J.E."/>
            <person name="Kallscheuer N."/>
            <person name="Luecker S."/>
            <person name="Lage O.M."/>
            <person name="Pohl T."/>
            <person name="Merkel B.J."/>
            <person name="Hornburger P."/>
            <person name="Mueller R.-W."/>
            <person name="Bruemmer F."/>
            <person name="Labrenz M."/>
            <person name="Spormann A.M."/>
            <person name="Op den Camp H."/>
            <person name="Overmann J."/>
            <person name="Amann R."/>
            <person name="Jetten M.S.M."/>
            <person name="Mascher T."/>
            <person name="Medema M.H."/>
            <person name="Devos D.P."/>
            <person name="Kaster A.-K."/>
            <person name="Ovreas L."/>
            <person name="Rohde M."/>
            <person name="Galperin M.Y."/>
            <person name="Jogler C."/>
        </authorList>
    </citation>
    <scope>NUCLEOTIDE SEQUENCE [LARGE SCALE GENOMIC DNA]</scope>
    <source>
        <strain evidence="16 17">K23_9</strain>
    </source>
</reference>
<comment type="subcellular location">
    <subcellularLocation>
        <location evidence="2">Cell inner membrane</location>
        <topology evidence="2">Peripheral membrane protein</topology>
        <orientation evidence="2">Cytoplasmic side</orientation>
    </subcellularLocation>
</comment>
<feature type="active site" description="Proton acceptor" evidence="13">
    <location>
        <position position="298"/>
    </location>
</feature>
<dbReference type="Proteomes" id="UP000319817">
    <property type="component" value="Chromosome"/>
</dbReference>
<evidence type="ECO:0000259" key="15">
    <source>
        <dbReference type="Pfam" id="PF02910"/>
    </source>
</evidence>
<organism evidence="16 17">
    <name type="scientific">Stieleria marina</name>
    <dbReference type="NCBI Taxonomy" id="1930275"/>
    <lineage>
        <taxon>Bacteria</taxon>
        <taxon>Pseudomonadati</taxon>
        <taxon>Planctomycetota</taxon>
        <taxon>Planctomycetia</taxon>
        <taxon>Pirellulales</taxon>
        <taxon>Pirellulaceae</taxon>
        <taxon>Stieleria</taxon>
    </lineage>
</organism>
<protein>
    <recommendedName>
        <fullName evidence="4">succinate dehydrogenase</fullName>
        <ecNumber evidence="4">1.3.5.1</ecNumber>
    </recommendedName>
</protein>
<dbReference type="Gene3D" id="3.90.700.10">
    <property type="entry name" value="Succinate dehydrogenase/fumarate reductase flavoprotein, catalytic domain"/>
    <property type="match status" value="1"/>
</dbReference>
<evidence type="ECO:0000256" key="8">
    <source>
        <dbReference type="ARBA" id="ARBA00022827"/>
    </source>
</evidence>
<dbReference type="GO" id="GO:0050660">
    <property type="term" value="F:flavin adenine dinucleotide binding"/>
    <property type="evidence" value="ECO:0007669"/>
    <property type="project" value="TreeGrafter"/>
</dbReference>
<dbReference type="InterPro" id="IPR027477">
    <property type="entry name" value="Succ_DH/fumarate_Rdtase_cat_sf"/>
</dbReference>
<dbReference type="PANTHER" id="PTHR11632:SF53">
    <property type="entry name" value="SUCCINATE DEHYDROGENASE FLAVOPROTEIN SUBUNIT"/>
    <property type="match status" value="1"/>
</dbReference>
<dbReference type="GO" id="GO:0009061">
    <property type="term" value="P:anaerobic respiration"/>
    <property type="evidence" value="ECO:0007669"/>
    <property type="project" value="TreeGrafter"/>
</dbReference>
<dbReference type="FunFam" id="3.50.50.60:FF:000009">
    <property type="entry name" value="Succinate dehydrogenase flavoprotein subunit"/>
    <property type="match status" value="1"/>
</dbReference>
<dbReference type="InterPro" id="IPR036188">
    <property type="entry name" value="FAD/NAD-bd_sf"/>
</dbReference>
<feature type="domain" description="FAD-dependent oxidoreductase 2 FAD-binding" evidence="14">
    <location>
        <begin position="6"/>
        <end position="420"/>
    </location>
</feature>
<evidence type="ECO:0000256" key="10">
    <source>
        <dbReference type="ARBA" id="ARBA00023002"/>
    </source>
</evidence>
<evidence type="ECO:0000256" key="7">
    <source>
        <dbReference type="ARBA" id="ARBA00022630"/>
    </source>
</evidence>
<dbReference type="GO" id="GO:0005886">
    <property type="term" value="C:plasma membrane"/>
    <property type="evidence" value="ECO:0007669"/>
    <property type="project" value="UniProtKB-SubCell"/>
</dbReference>
<dbReference type="AlphaFoldDB" id="A0A517NX53"/>
<dbReference type="EC" id="1.3.5.1" evidence="4"/>
<evidence type="ECO:0000313" key="16">
    <source>
        <dbReference type="EMBL" id="QDT11688.1"/>
    </source>
</evidence>
<comment type="similarity">
    <text evidence="3">Belongs to the FAD-dependent oxidoreductase 2 family. FRD/SDH subfamily.</text>
</comment>
<keyword evidence="17" id="KW-1185">Reference proteome</keyword>
<dbReference type="InterPro" id="IPR003952">
    <property type="entry name" value="FRD_SDH_FAD_BS"/>
</dbReference>
<dbReference type="InterPro" id="IPR003953">
    <property type="entry name" value="FAD-dep_OxRdtase_2_FAD-bd"/>
</dbReference>
<keyword evidence="9" id="KW-0249">Electron transport</keyword>
<proteinExistence type="inferred from homology"/>
<dbReference type="SUPFAM" id="SSF46977">
    <property type="entry name" value="Succinate dehydrogenase/fumarate reductase flavoprotein C-terminal domain"/>
    <property type="match status" value="1"/>
</dbReference>
<evidence type="ECO:0000256" key="5">
    <source>
        <dbReference type="ARBA" id="ARBA00022448"/>
    </source>
</evidence>
<feature type="domain" description="Fumarate reductase/succinate dehydrogenase flavoprotein-like C-terminal" evidence="15">
    <location>
        <begin position="482"/>
        <end position="632"/>
    </location>
</feature>
<evidence type="ECO:0000256" key="9">
    <source>
        <dbReference type="ARBA" id="ARBA00022982"/>
    </source>
</evidence>
<evidence type="ECO:0000256" key="3">
    <source>
        <dbReference type="ARBA" id="ARBA00008040"/>
    </source>
</evidence>
<name>A0A517NX53_9BACT</name>
<dbReference type="SUPFAM" id="SSF51905">
    <property type="entry name" value="FAD/NAD(P)-binding domain"/>
    <property type="match status" value="1"/>
</dbReference>
<dbReference type="RefSeq" id="WP_145419482.1">
    <property type="nucleotide sequence ID" value="NZ_CP036526.1"/>
</dbReference>
<dbReference type="InterPro" id="IPR011280">
    <property type="entry name" value="Succ_DH/Fum_Rdt_flav_su"/>
</dbReference>
<dbReference type="FunFam" id="3.90.700.10:FF:000004">
    <property type="entry name" value="Succinate dehydrogenase flavoprotein subunit"/>
    <property type="match status" value="1"/>
</dbReference>
<dbReference type="EMBL" id="CP036526">
    <property type="protein sequence ID" value="QDT11688.1"/>
    <property type="molecule type" value="Genomic_DNA"/>
</dbReference>
<evidence type="ECO:0000313" key="17">
    <source>
        <dbReference type="Proteomes" id="UP000319817"/>
    </source>
</evidence>
<dbReference type="SUPFAM" id="SSF56425">
    <property type="entry name" value="Succinate dehydrogenase/fumarate reductase flavoprotein, catalytic domain"/>
    <property type="match status" value="1"/>
</dbReference>
<keyword evidence="10 16" id="KW-0560">Oxidoreductase</keyword>
<dbReference type="PANTHER" id="PTHR11632">
    <property type="entry name" value="SUCCINATE DEHYDROGENASE 2 FLAVOPROTEIN SUBUNIT"/>
    <property type="match status" value="1"/>
</dbReference>
<comment type="catalytic activity">
    <reaction evidence="12">
        <text>a quinone + succinate = fumarate + a quinol</text>
        <dbReference type="Rhea" id="RHEA:40523"/>
        <dbReference type="ChEBI" id="CHEBI:24646"/>
        <dbReference type="ChEBI" id="CHEBI:29806"/>
        <dbReference type="ChEBI" id="CHEBI:30031"/>
        <dbReference type="ChEBI" id="CHEBI:132124"/>
        <dbReference type="EC" id="1.3.5.1"/>
    </reaction>
</comment>
<gene>
    <name evidence="16" type="primary">frdA</name>
    <name evidence="16" type="ORF">K239x_36880</name>
</gene>
<dbReference type="InterPro" id="IPR015939">
    <property type="entry name" value="Fum_Rdtase/Succ_DH_flav-like_C"/>
</dbReference>
<comment type="cofactor">
    <cofactor evidence="1">
        <name>FAD</name>
        <dbReference type="ChEBI" id="CHEBI:57692"/>
    </cofactor>
</comment>
<dbReference type="Gene3D" id="1.20.58.100">
    <property type="entry name" value="Fumarate reductase/succinate dehydrogenase flavoprotein-like, C-terminal domain"/>
    <property type="match status" value="1"/>
</dbReference>
<evidence type="ECO:0000256" key="4">
    <source>
        <dbReference type="ARBA" id="ARBA00012792"/>
    </source>
</evidence>
<dbReference type="PRINTS" id="PR00368">
    <property type="entry name" value="FADPNR"/>
</dbReference>
<evidence type="ECO:0000259" key="14">
    <source>
        <dbReference type="Pfam" id="PF00890"/>
    </source>
</evidence>
<dbReference type="InterPro" id="IPR030664">
    <property type="entry name" value="SdhA/FrdA/AprA"/>
</dbReference>
<dbReference type="Pfam" id="PF02910">
    <property type="entry name" value="Succ_DH_flav_C"/>
    <property type="match status" value="1"/>
</dbReference>
<keyword evidence="6" id="KW-1003">Cell membrane</keyword>
<keyword evidence="5" id="KW-0813">Transport</keyword>
<dbReference type="NCBIfam" id="TIGR01811">
    <property type="entry name" value="sdhA_Bsu"/>
    <property type="match status" value="1"/>
</dbReference>
<keyword evidence="7" id="KW-0285">Flavoprotein</keyword>
<accession>A0A517NX53</accession>
<keyword evidence="8" id="KW-0274">FAD</keyword>
<dbReference type="NCBIfam" id="NF006392">
    <property type="entry name" value="PRK08641.1"/>
    <property type="match status" value="1"/>
</dbReference>
<evidence type="ECO:0000256" key="1">
    <source>
        <dbReference type="ARBA" id="ARBA00001974"/>
    </source>
</evidence>
<evidence type="ECO:0000256" key="11">
    <source>
        <dbReference type="ARBA" id="ARBA00023136"/>
    </source>
</evidence>